<accession>I4DIY5</accession>
<organism evidence="2">
    <name type="scientific">Papilio xuthus</name>
    <name type="common">Asian swallowtail butterfly</name>
    <dbReference type="NCBI Taxonomy" id="66420"/>
    <lineage>
        <taxon>Eukaryota</taxon>
        <taxon>Metazoa</taxon>
        <taxon>Ecdysozoa</taxon>
        <taxon>Arthropoda</taxon>
        <taxon>Hexapoda</taxon>
        <taxon>Insecta</taxon>
        <taxon>Pterygota</taxon>
        <taxon>Neoptera</taxon>
        <taxon>Endopterygota</taxon>
        <taxon>Lepidoptera</taxon>
        <taxon>Glossata</taxon>
        <taxon>Ditrysia</taxon>
        <taxon>Papilionoidea</taxon>
        <taxon>Papilionidae</taxon>
        <taxon>Papilioninae</taxon>
        <taxon>Papilio</taxon>
    </lineage>
</organism>
<dbReference type="AlphaFoldDB" id="I4DIY5"/>
<name>I4DIY5_PAPXU</name>
<feature type="signal peptide" evidence="1">
    <location>
        <begin position="1"/>
        <end position="19"/>
    </location>
</feature>
<dbReference type="EMBL" id="AK401253">
    <property type="protein sequence ID" value="BAM17875.1"/>
    <property type="molecule type" value="mRNA"/>
</dbReference>
<feature type="chain" id="PRO_5003688026" evidence="1">
    <location>
        <begin position="20"/>
        <end position="108"/>
    </location>
</feature>
<reference evidence="2" key="1">
    <citation type="journal article" date="2012" name="BMC Biol.">
        <title>Comprehensive microarray-based analysis for stage-specific larval camouflage pattern-associated genes in the swallowtail butterfly, Papilio xuthus.</title>
        <authorList>
            <person name="Futahashi R."/>
            <person name="Shirataki H."/>
            <person name="Narita T."/>
            <person name="Mita K."/>
            <person name="Fujiwara H."/>
        </authorList>
    </citation>
    <scope>NUCLEOTIDE SEQUENCE</scope>
    <source>
        <tissue evidence="2">Epidermis</tissue>
    </source>
</reference>
<protein>
    <submittedName>
        <fullName evidence="2">Cuticular protein PxutCPG19Bc</fullName>
    </submittedName>
</protein>
<proteinExistence type="evidence at transcript level"/>
<evidence type="ECO:0000313" key="2">
    <source>
        <dbReference type="EMBL" id="BAM17875.1"/>
    </source>
</evidence>
<sequence length="108" mass="11224">MKTIVCVSLLVCCFVVANALPALEAGSEETTTQVVEEVKPLATSDDVLEPQESRWGWGGRGFGGYGGYGGYGGGWGRPNYGWGRPHYGYGGGGFGFGGGYGYGGGWGR</sequence>
<evidence type="ECO:0000256" key="1">
    <source>
        <dbReference type="SAM" id="SignalP"/>
    </source>
</evidence>
<keyword evidence="1" id="KW-0732">Signal</keyword>